<comment type="caution">
    <text evidence="3">The sequence shown here is derived from an EMBL/GenBank/DDBJ whole genome shotgun (WGS) entry which is preliminary data.</text>
</comment>
<dbReference type="InterPro" id="IPR011055">
    <property type="entry name" value="Dup_hybrid_motif"/>
</dbReference>
<name>A0A0G1E6T6_9BACT</name>
<keyword evidence="2" id="KW-0732">Signal</keyword>
<dbReference type="Proteomes" id="UP000034213">
    <property type="component" value="Unassembled WGS sequence"/>
</dbReference>
<evidence type="ECO:0000313" key="3">
    <source>
        <dbReference type="EMBL" id="KKS78746.1"/>
    </source>
</evidence>
<gene>
    <name evidence="3" type="ORF">UV54_C0052G0001</name>
</gene>
<sequence>MVVFLLLLLLAVTQAKAEDCANLSIEERVSCLNAKVIQLKGQGDTLASTIAYLNSKMALTEAEINQTEIKLKKLEEEISVLSVKISRLDDNLDNISKLLISRIGAAYKRSLFKPIYMVFNSGGLTDFFERNKYLQSVQQNDRVVLLELQNSKDQHEQQKRIEEEKQTQAENLKKKLAEQNKTLITQRQSKEELLRITKNDEKKYQSLLTTAREEYAAIQGIIAGKGVEIGVGHVNEEEKIATIIQGPSCNSSGAHLHFIIAENGTTQNPFNYLKNIDYVNCSGAGECSSADTFNPSGNWTWPINARVRFSQGYGMTWAIQNTWVGKIYQFHNGIDINSESASTVKAVKSGQLYQGSYSGWNGCV</sequence>
<dbReference type="Gene3D" id="2.70.70.10">
    <property type="entry name" value="Glucose Permease (Domain IIA)"/>
    <property type="match status" value="1"/>
</dbReference>
<dbReference type="EMBL" id="LCEW01000052">
    <property type="protein sequence ID" value="KKS78746.1"/>
    <property type="molecule type" value="Genomic_DNA"/>
</dbReference>
<feature type="signal peptide" evidence="2">
    <location>
        <begin position="1"/>
        <end position="17"/>
    </location>
</feature>
<feature type="coiled-coil region" evidence="1">
    <location>
        <begin position="145"/>
        <end position="193"/>
    </location>
</feature>
<evidence type="ECO:0008006" key="5">
    <source>
        <dbReference type="Google" id="ProtNLM"/>
    </source>
</evidence>
<evidence type="ECO:0000256" key="1">
    <source>
        <dbReference type="SAM" id="Coils"/>
    </source>
</evidence>
<feature type="coiled-coil region" evidence="1">
    <location>
        <begin position="57"/>
        <end position="91"/>
    </location>
</feature>
<evidence type="ECO:0000256" key="2">
    <source>
        <dbReference type="SAM" id="SignalP"/>
    </source>
</evidence>
<feature type="non-terminal residue" evidence="3">
    <location>
        <position position="364"/>
    </location>
</feature>
<dbReference type="Gene3D" id="6.10.250.3150">
    <property type="match status" value="1"/>
</dbReference>
<reference evidence="3 4" key="1">
    <citation type="journal article" date="2015" name="Nature">
        <title>rRNA introns, odd ribosomes, and small enigmatic genomes across a large radiation of phyla.</title>
        <authorList>
            <person name="Brown C.T."/>
            <person name="Hug L.A."/>
            <person name="Thomas B.C."/>
            <person name="Sharon I."/>
            <person name="Castelle C.J."/>
            <person name="Singh A."/>
            <person name="Wilkins M.J."/>
            <person name="Williams K.H."/>
            <person name="Banfield J.F."/>
        </authorList>
    </citation>
    <scope>NUCLEOTIDE SEQUENCE [LARGE SCALE GENOMIC DNA]</scope>
</reference>
<dbReference type="SUPFAM" id="SSF51261">
    <property type="entry name" value="Duplicated hybrid motif"/>
    <property type="match status" value="1"/>
</dbReference>
<dbReference type="AlphaFoldDB" id="A0A0G1E6T6"/>
<keyword evidence="1" id="KW-0175">Coiled coil</keyword>
<proteinExistence type="predicted"/>
<evidence type="ECO:0000313" key="4">
    <source>
        <dbReference type="Proteomes" id="UP000034213"/>
    </source>
</evidence>
<accession>A0A0G1E6T6</accession>
<organism evidence="3 4">
    <name type="scientific">Candidatus Beckwithbacteria bacterium GW2011_GWA2_43_10</name>
    <dbReference type="NCBI Taxonomy" id="1618369"/>
    <lineage>
        <taxon>Bacteria</taxon>
        <taxon>Candidatus Beckwithiibacteriota</taxon>
    </lineage>
</organism>
<dbReference type="STRING" id="1618369.UV54_C0052G0001"/>
<protein>
    <recommendedName>
        <fullName evidence="5">Peptidase M23 domain-containing protein</fullName>
    </recommendedName>
</protein>
<feature type="chain" id="PRO_5002536807" description="Peptidase M23 domain-containing protein" evidence="2">
    <location>
        <begin position="18"/>
        <end position="364"/>
    </location>
</feature>